<dbReference type="EMBL" id="CAJVPZ010082546">
    <property type="protein sequence ID" value="CAG8809273.1"/>
    <property type="molecule type" value="Genomic_DNA"/>
</dbReference>
<reference evidence="1" key="1">
    <citation type="submission" date="2021-06" db="EMBL/GenBank/DDBJ databases">
        <authorList>
            <person name="Kallberg Y."/>
            <person name="Tangrot J."/>
            <person name="Rosling A."/>
        </authorList>
    </citation>
    <scope>NUCLEOTIDE SEQUENCE</scope>
    <source>
        <strain evidence="1">IN212</strain>
    </source>
</reference>
<protein>
    <submittedName>
        <fullName evidence="1">1701_t:CDS:1</fullName>
    </submittedName>
</protein>
<sequence length="130" mass="15275">MSYQIGICYGCQKCLYCGTTENCECDKTTKPTKNNRTEEVKTAYCHFYKSTLTNEQKEFLKDRKSLFKYNSNLSVKLENKIELPSKFIEISVSSIDELLLEIYNHLIILIEDNTIFMDDYFIAYKLEKTT</sequence>
<name>A0A9N9K3B0_9GLOM</name>
<feature type="non-terminal residue" evidence="1">
    <location>
        <position position="130"/>
    </location>
</feature>
<comment type="caution">
    <text evidence="1">The sequence shown here is derived from an EMBL/GenBank/DDBJ whole genome shotgun (WGS) entry which is preliminary data.</text>
</comment>
<organism evidence="1 2">
    <name type="scientific">Racocetra fulgida</name>
    <dbReference type="NCBI Taxonomy" id="60492"/>
    <lineage>
        <taxon>Eukaryota</taxon>
        <taxon>Fungi</taxon>
        <taxon>Fungi incertae sedis</taxon>
        <taxon>Mucoromycota</taxon>
        <taxon>Glomeromycotina</taxon>
        <taxon>Glomeromycetes</taxon>
        <taxon>Diversisporales</taxon>
        <taxon>Gigasporaceae</taxon>
        <taxon>Racocetra</taxon>
    </lineage>
</organism>
<keyword evidence="2" id="KW-1185">Reference proteome</keyword>
<proteinExistence type="predicted"/>
<accession>A0A9N9K3B0</accession>
<dbReference type="OrthoDB" id="2405409at2759"/>
<dbReference type="Proteomes" id="UP000789396">
    <property type="component" value="Unassembled WGS sequence"/>
</dbReference>
<gene>
    <name evidence="1" type="ORF">RFULGI_LOCUS18572</name>
</gene>
<evidence type="ECO:0000313" key="2">
    <source>
        <dbReference type="Proteomes" id="UP000789396"/>
    </source>
</evidence>
<dbReference type="AlphaFoldDB" id="A0A9N9K3B0"/>
<evidence type="ECO:0000313" key="1">
    <source>
        <dbReference type="EMBL" id="CAG8809273.1"/>
    </source>
</evidence>